<dbReference type="CDD" id="cd16345">
    <property type="entry name" value="LMWP_ArsC"/>
    <property type="match status" value="1"/>
</dbReference>
<protein>
    <submittedName>
        <fullName evidence="3">Protein tyrosine phosphatase</fullName>
    </submittedName>
</protein>
<dbReference type="KEGG" id="dao:Desac_0071"/>
<dbReference type="HOGENOM" id="CLU_071415_3_2_7"/>
<dbReference type="Pfam" id="PF01451">
    <property type="entry name" value="LMWPc"/>
    <property type="match status" value="1"/>
</dbReference>
<dbReference type="InterPro" id="IPR023485">
    <property type="entry name" value="Ptyr_pPase"/>
</dbReference>
<sequence>MKKVLFLCTENSCRSQMAEGLVNYDLAGEVQAFSAGVRPSRVNPRAIQAMAEIGIDISGQRSKSMDEFNEDHFDLAITLCDQAQRECPMFLNAIRLIHLGFPDPAQATGTEAEIMAEFRKVRDDIRRQLGAFLREELLAGPKVKIAG</sequence>
<evidence type="ECO:0000259" key="2">
    <source>
        <dbReference type="SMART" id="SM00226"/>
    </source>
</evidence>
<dbReference type="STRING" id="880072.Desac_0071"/>
<dbReference type="AlphaFoldDB" id="F2NJ12"/>
<accession>F2NJ12</accession>
<reference evidence="3 4" key="1">
    <citation type="journal article" date="2011" name="Stand. Genomic Sci.">
        <title>Complete genome sequence of the acetate-degrading sulfate reducer Desulfobacca acetoxidans type strain (ASRB2).</title>
        <authorList>
            <person name="Goker M."/>
            <person name="Teshima H."/>
            <person name="Lapidus A."/>
            <person name="Nolan M."/>
            <person name="Lucas S."/>
            <person name="Hammon N."/>
            <person name="Deshpande S."/>
            <person name="Cheng J.F."/>
            <person name="Tapia R."/>
            <person name="Han C."/>
            <person name="Goodwin L."/>
            <person name="Pitluck S."/>
            <person name="Huntemann M."/>
            <person name="Liolios K."/>
            <person name="Ivanova N."/>
            <person name="Pagani I."/>
            <person name="Mavromatis K."/>
            <person name="Ovchinikova G."/>
            <person name="Pati A."/>
            <person name="Chen A."/>
            <person name="Palaniappan K."/>
            <person name="Land M."/>
            <person name="Hauser L."/>
            <person name="Brambilla E.M."/>
            <person name="Rohde M."/>
            <person name="Spring S."/>
            <person name="Detter J.C."/>
            <person name="Woyke T."/>
            <person name="Bristow J."/>
            <person name="Eisen J.A."/>
            <person name="Markowitz V."/>
            <person name="Hugenholtz P."/>
            <person name="Kyrpides N.C."/>
            <person name="Klenk H.P."/>
        </authorList>
    </citation>
    <scope>NUCLEOTIDE SEQUENCE [LARGE SCALE GENOMIC DNA]</scope>
    <source>
        <strain evidence="4">ATCC 700848 / DSM 11109 / ASRB2</strain>
    </source>
</reference>
<dbReference type="PANTHER" id="PTHR43428">
    <property type="entry name" value="ARSENATE REDUCTASE"/>
    <property type="match status" value="1"/>
</dbReference>
<organism evidence="3 4">
    <name type="scientific">Desulfobacca acetoxidans (strain ATCC 700848 / DSM 11109 / ASRB2)</name>
    <dbReference type="NCBI Taxonomy" id="880072"/>
    <lineage>
        <taxon>Bacteria</taxon>
        <taxon>Pseudomonadati</taxon>
        <taxon>Thermodesulfobacteriota</taxon>
        <taxon>Desulfobaccia</taxon>
        <taxon>Desulfobaccales</taxon>
        <taxon>Desulfobaccaceae</taxon>
        <taxon>Desulfobacca</taxon>
    </lineage>
</organism>
<keyword evidence="1" id="KW-0059">Arsenical resistance</keyword>
<evidence type="ECO:0000256" key="1">
    <source>
        <dbReference type="ARBA" id="ARBA00022849"/>
    </source>
</evidence>
<name>F2NJ12_DESAR</name>
<dbReference type="OrthoDB" id="9784339at2"/>
<dbReference type="SUPFAM" id="SSF52788">
    <property type="entry name" value="Phosphotyrosine protein phosphatases I"/>
    <property type="match status" value="1"/>
</dbReference>
<gene>
    <name evidence="3" type="ordered locus">Desac_0071</name>
</gene>
<feature type="domain" description="Phosphotyrosine protein phosphatase I" evidence="2">
    <location>
        <begin position="2"/>
        <end position="135"/>
    </location>
</feature>
<evidence type="ECO:0000313" key="4">
    <source>
        <dbReference type="Proteomes" id="UP000000483"/>
    </source>
</evidence>
<reference evidence="4" key="2">
    <citation type="submission" date="2011-03" db="EMBL/GenBank/DDBJ databases">
        <title>The complete genome of Desulfobacca acetoxidans DSM 11109.</title>
        <authorList>
            <consortium name="US DOE Joint Genome Institute (JGI-PGF)"/>
            <person name="Lucas S."/>
            <person name="Copeland A."/>
            <person name="Lapidus A."/>
            <person name="Bruce D."/>
            <person name="Goodwin L."/>
            <person name="Pitluck S."/>
            <person name="Peters L."/>
            <person name="Kyrpides N."/>
            <person name="Mavromatis K."/>
            <person name="Ivanova N."/>
            <person name="Ovchinnikova G."/>
            <person name="Teshima H."/>
            <person name="Detter J.C."/>
            <person name="Han C."/>
            <person name="Land M."/>
            <person name="Hauser L."/>
            <person name="Markowitz V."/>
            <person name="Cheng J.-F."/>
            <person name="Hugenholtz P."/>
            <person name="Woyke T."/>
            <person name="Wu D."/>
            <person name="Spring S."/>
            <person name="Schueler E."/>
            <person name="Brambilla E."/>
            <person name="Klenk H.-P."/>
            <person name="Eisen J.A."/>
        </authorList>
    </citation>
    <scope>NUCLEOTIDE SEQUENCE [LARGE SCALE GENOMIC DNA]</scope>
    <source>
        <strain evidence="4">ATCC 700848 / DSM 11109 / ASRB2</strain>
    </source>
</reference>
<keyword evidence="4" id="KW-1185">Reference proteome</keyword>
<dbReference type="SMART" id="SM00226">
    <property type="entry name" value="LMWPc"/>
    <property type="match status" value="1"/>
</dbReference>
<proteinExistence type="predicted"/>
<dbReference type="eggNOG" id="COG0394">
    <property type="taxonomic scope" value="Bacteria"/>
</dbReference>
<dbReference type="GO" id="GO:0046685">
    <property type="term" value="P:response to arsenic-containing substance"/>
    <property type="evidence" value="ECO:0007669"/>
    <property type="project" value="UniProtKB-KW"/>
</dbReference>
<dbReference type="Proteomes" id="UP000000483">
    <property type="component" value="Chromosome"/>
</dbReference>
<dbReference type="PANTHER" id="PTHR43428:SF1">
    <property type="entry name" value="ARSENATE REDUCTASE"/>
    <property type="match status" value="1"/>
</dbReference>
<dbReference type="Gene3D" id="3.40.50.2300">
    <property type="match status" value="1"/>
</dbReference>
<dbReference type="RefSeq" id="WP_013705085.1">
    <property type="nucleotide sequence ID" value="NC_015388.1"/>
</dbReference>
<dbReference type="EMBL" id="CP002629">
    <property type="protein sequence ID" value="AEB07970.1"/>
    <property type="molecule type" value="Genomic_DNA"/>
</dbReference>
<evidence type="ECO:0000313" key="3">
    <source>
        <dbReference type="EMBL" id="AEB07970.1"/>
    </source>
</evidence>
<dbReference type="InterPro" id="IPR036196">
    <property type="entry name" value="Ptyr_pPase_sf"/>
</dbReference>